<evidence type="ECO:0000313" key="4">
    <source>
        <dbReference type="Proteomes" id="UP000095333"/>
    </source>
</evidence>
<organism evidence="3 4">
    <name type="scientific">Phocaeicola vulgatus</name>
    <name type="common">Bacteroides vulgatus</name>
    <dbReference type="NCBI Taxonomy" id="821"/>
    <lineage>
        <taxon>Bacteria</taxon>
        <taxon>Pseudomonadati</taxon>
        <taxon>Bacteroidota</taxon>
        <taxon>Bacteroidia</taxon>
        <taxon>Bacteroidales</taxon>
        <taxon>Bacteroidaceae</taxon>
        <taxon>Phocaeicola</taxon>
    </lineage>
</organism>
<sequence length="266" mass="30040">MKTNILTAIMLALAILVGSCNAPSDNALYREWRLEKYNCIATSSYGLTQVNENCNYVLQMDKTGVFYCTTDCNTISGCFEKSKNALKFSDISFTELACDNMIVERSIVYNLPCIKSYEITDDSILVLKDDKGHILMELIRYDLPDESLCGKWQLEKYNSIVITSNELTDINEESDCVLQLNNTGFVCTTDCNIISGNFVEDNNILGFSNISMTEKAVEGIVSCDDMELERSIEANLHCVKSYELKNNTVLYLKDTYGHILMELIKQ</sequence>
<reference evidence="3 4" key="1">
    <citation type="submission" date="2015-09" db="EMBL/GenBank/DDBJ databases">
        <authorList>
            <consortium name="Pathogen Informatics"/>
        </authorList>
    </citation>
    <scope>NUCLEOTIDE SEQUENCE [LARGE SCALE GENOMIC DNA]</scope>
    <source>
        <strain evidence="3 4">2789STDY5834842</strain>
    </source>
</reference>
<evidence type="ECO:0000256" key="1">
    <source>
        <dbReference type="SAM" id="SignalP"/>
    </source>
</evidence>
<gene>
    <name evidence="3" type="ORF">ERS852457_03107</name>
</gene>
<dbReference type="InterPro" id="IPR005184">
    <property type="entry name" value="DUF306_Meta_HslJ"/>
</dbReference>
<dbReference type="GeneID" id="82188609"/>
<dbReference type="InterPro" id="IPR038670">
    <property type="entry name" value="HslJ-like_sf"/>
</dbReference>
<dbReference type="RefSeq" id="WP_084081172.1">
    <property type="nucleotide sequence ID" value="NZ_CYZI01000023.1"/>
</dbReference>
<feature type="domain" description="DUF306" evidence="2">
    <location>
        <begin position="150"/>
        <end position="260"/>
    </location>
</feature>
<feature type="signal peptide" evidence="1">
    <location>
        <begin position="1"/>
        <end position="22"/>
    </location>
</feature>
<feature type="domain" description="DUF306" evidence="2">
    <location>
        <begin position="32"/>
        <end position="136"/>
    </location>
</feature>
<evidence type="ECO:0000313" key="3">
    <source>
        <dbReference type="EMBL" id="CUO93249.1"/>
    </source>
</evidence>
<keyword evidence="1" id="KW-0732">Signal</keyword>
<proteinExistence type="predicted"/>
<dbReference type="InterPro" id="IPR053147">
    <property type="entry name" value="Hsp_HslJ-like"/>
</dbReference>
<feature type="chain" id="PRO_5008024919" evidence="1">
    <location>
        <begin position="23"/>
        <end position="266"/>
    </location>
</feature>
<dbReference type="EMBL" id="CYZI01000023">
    <property type="protein sequence ID" value="CUO93249.1"/>
    <property type="molecule type" value="Genomic_DNA"/>
</dbReference>
<name>A0A174J815_PHOVU</name>
<dbReference type="Proteomes" id="UP000095333">
    <property type="component" value="Unassembled WGS sequence"/>
</dbReference>
<protein>
    <submittedName>
        <fullName evidence="3">Heat shock protein</fullName>
    </submittedName>
</protein>
<dbReference type="PANTHER" id="PTHR35535">
    <property type="entry name" value="HEAT SHOCK PROTEIN HSLJ"/>
    <property type="match status" value="1"/>
</dbReference>
<dbReference type="PROSITE" id="PS51257">
    <property type="entry name" value="PROKAR_LIPOPROTEIN"/>
    <property type="match status" value="1"/>
</dbReference>
<accession>A0A174J815</accession>
<keyword evidence="3" id="KW-0346">Stress response</keyword>
<dbReference type="PANTHER" id="PTHR35535:SF2">
    <property type="entry name" value="DUF306 DOMAIN-CONTAINING PROTEIN"/>
    <property type="match status" value="1"/>
</dbReference>
<dbReference type="Gene3D" id="2.40.128.270">
    <property type="match status" value="2"/>
</dbReference>
<dbReference type="AlphaFoldDB" id="A0A174J815"/>
<evidence type="ECO:0000259" key="2">
    <source>
        <dbReference type="Pfam" id="PF03724"/>
    </source>
</evidence>
<dbReference type="Pfam" id="PF03724">
    <property type="entry name" value="META"/>
    <property type="match status" value="2"/>
</dbReference>